<dbReference type="PROSITE" id="PS51725">
    <property type="entry name" value="ABM"/>
    <property type="match status" value="1"/>
</dbReference>
<dbReference type="Proteomes" id="UP000184050">
    <property type="component" value="Unassembled WGS sequence"/>
</dbReference>
<reference evidence="2 3" key="1">
    <citation type="submission" date="2016-11" db="EMBL/GenBank/DDBJ databases">
        <authorList>
            <person name="Jaros S."/>
            <person name="Januszkiewicz K."/>
            <person name="Wedrychowicz H."/>
        </authorList>
    </citation>
    <scope>NUCLEOTIDE SEQUENCE [LARGE SCALE GENOMIC DNA]</scope>
    <source>
        <strain evidence="2 3">DSM 27063</strain>
    </source>
</reference>
<evidence type="ECO:0000313" key="2">
    <source>
        <dbReference type="EMBL" id="SHI64273.1"/>
    </source>
</evidence>
<dbReference type="EMBL" id="FQZE01000004">
    <property type="protein sequence ID" value="SHI64273.1"/>
    <property type="molecule type" value="Genomic_DNA"/>
</dbReference>
<dbReference type="OrthoDB" id="9806189at2"/>
<dbReference type="Gene3D" id="3.30.70.100">
    <property type="match status" value="1"/>
</dbReference>
<accession>A0A1M6CTQ6</accession>
<evidence type="ECO:0000259" key="1">
    <source>
        <dbReference type="PROSITE" id="PS51725"/>
    </source>
</evidence>
<dbReference type="InterPro" id="IPR050744">
    <property type="entry name" value="AI-2_Isomerase_LsrG"/>
</dbReference>
<dbReference type="GO" id="GO:0004497">
    <property type="term" value="F:monooxygenase activity"/>
    <property type="evidence" value="ECO:0007669"/>
    <property type="project" value="UniProtKB-KW"/>
</dbReference>
<organism evidence="2 3">
    <name type="scientific">Tangfeifania diversioriginum</name>
    <dbReference type="NCBI Taxonomy" id="1168035"/>
    <lineage>
        <taxon>Bacteria</taxon>
        <taxon>Pseudomonadati</taxon>
        <taxon>Bacteroidota</taxon>
        <taxon>Bacteroidia</taxon>
        <taxon>Marinilabiliales</taxon>
        <taxon>Prolixibacteraceae</taxon>
        <taxon>Tangfeifania</taxon>
    </lineage>
</organism>
<feature type="domain" description="ABM" evidence="1">
    <location>
        <begin position="2"/>
        <end position="92"/>
    </location>
</feature>
<dbReference type="InterPro" id="IPR007138">
    <property type="entry name" value="ABM_dom"/>
</dbReference>
<sequence>MISIVAKFRVHEGQEEKFLKLVNELSEASQKEKGCIEYMLFKDVKKALDYCIIEKWQDQAAVDEHNNTKHFTNIVPQLTEIAEAEIDIYQPV</sequence>
<dbReference type="PANTHER" id="PTHR33336:SF15">
    <property type="entry name" value="ABM DOMAIN-CONTAINING PROTEIN"/>
    <property type="match status" value="1"/>
</dbReference>
<proteinExistence type="predicted"/>
<name>A0A1M6CTQ6_9BACT</name>
<dbReference type="STRING" id="1168035.SAMN05444280_10484"/>
<dbReference type="RefSeq" id="WP_073165794.1">
    <property type="nucleotide sequence ID" value="NZ_FQZE01000004.1"/>
</dbReference>
<dbReference type="InterPro" id="IPR011008">
    <property type="entry name" value="Dimeric_a/b-barrel"/>
</dbReference>
<keyword evidence="2" id="KW-0560">Oxidoreductase</keyword>
<keyword evidence="2" id="KW-0503">Monooxygenase</keyword>
<gene>
    <name evidence="2" type="ORF">SAMN05444280_10484</name>
</gene>
<evidence type="ECO:0000313" key="3">
    <source>
        <dbReference type="Proteomes" id="UP000184050"/>
    </source>
</evidence>
<protein>
    <submittedName>
        <fullName evidence="2">Quinol monooxygenase YgiN</fullName>
    </submittedName>
</protein>
<dbReference type="PANTHER" id="PTHR33336">
    <property type="entry name" value="QUINOL MONOOXYGENASE YGIN-RELATED"/>
    <property type="match status" value="1"/>
</dbReference>
<keyword evidence="3" id="KW-1185">Reference proteome</keyword>
<dbReference type="Pfam" id="PF03992">
    <property type="entry name" value="ABM"/>
    <property type="match status" value="1"/>
</dbReference>
<dbReference type="SUPFAM" id="SSF54909">
    <property type="entry name" value="Dimeric alpha+beta barrel"/>
    <property type="match status" value="1"/>
</dbReference>
<dbReference type="AlphaFoldDB" id="A0A1M6CTQ6"/>